<reference evidence="2 3" key="1">
    <citation type="submission" date="2018-06" db="EMBL/GenBank/DDBJ databases">
        <title>Extensive metabolic versatility and redundancy in microbially diverse, dynamic hydrothermal sediments.</title>
        <authorList>
            <person name="Dombrowski N."/>
            <person name="Teske A."/>
            <person name="Baker B.J."/>
        </authorList>
    </citation>
    <scope>NUCLEOTIDE SEQUENCE [LARGE SCALE GENOMIC DNA]</scope>
    <source>
        <strain evidence="2">B20_G2</strain>
    </source>
</reference>
<dbReference type="AlphaFoldDB" id="A0A497F7Z9"/>
<dbReference type="InterPro" id="IPR003141">
    <property type="entry name" value="Pol/His_phosphatase_N"/>
</dbReference>
<dbReference type="InterPro" id="IPR004013">
    <property type="entry name" value="PHP_dom"/>
</dbReference>
<accession>A0A497F7Z9</accession>
<dbReference type="Pfam" id="PF02811">
    <property type="entry name" value="PHP"/>
    <property type="match status" value="1"/>
</dbReference>
<dbReference type="InterPro" id="IPR016195">
    <property type="entry name" value="Pol/histidinol_Pase-like"/>
</dbReference>
<dbReference type="GO" id="GO:0004534">
    <property type="term" value="F:5'-3' RNA exonuclease activity"/>
    <property type="evidence" value="ECO:0007669"/>
    <property type="project" value="TreeGrafter"/>
</dbReference>
<sequence>MLSENPTLIDMHVHSSCSDGLHHPIQLVKYAKRKGLSGIAIVDHVPKNWSGHVIIKRFRLYEEASLKADFLVLPGIELCLSEGHVLAIFPSFDLDLTFSSDVGDLPSLSEYVRSVGGIVIAAHVYRRSGLGLSAFKYANYLDALEYYPPPALDYLKDLNLPRTAGSDSHTALTLGFAATAFGEDVSSPMEALELIRRGLVKPICRRSFYLRKLLDFTRLLDLRLVLRLLTS</sequence>
<dbReference type="PANTHER" id="PTHR42924:SF3">
    <property type="entry name" value="POLYMERASE_HISTIDINOL PHOSPHATASE N-TERMINAL DOMAIN-CONTAINING PROTEIN"/>
    <property type="match status" value="1"/>
</dbReference>
<dbReference type="SMART" id="SM00481">
    <property type="entry name" value="POLIIIAc"/>
    <property type="match status" value="1"/>
</dbReference>
<organism evidence="2 3">
    <name type="scientific">Thermoproteota archaeon</name>
    <dbReference type="NCBI Taxonomy" id="2056631"/>
    <lineage>
        <taxon>Archaea</taxon>
        <taxon>Thermoproteota</taxon>
    </lineage>
</organism>
<dbReference type="InterPro" id="IPR052018">
    <property type="entry name" value="PHP_domain"/>
</dbReference>
<dbReference type="Pfam" id="PF13263">
    <property type="entry name" value="PHP_C"/>
    <property type="match status" value="1"/>
</dbReference>
<gene>
    <name evidence="2" type="ORF">DRJ26_01110</name>
</gene>
<evidence type="ECO:0000313" key="2">
    <source>
        <dbReference type="EMBL" id="RLE55178.1"/>
    </source>
</evidence>
<dbReference type="Proteomes" id="UP000269499">
    <property type="component" value="Unassembled WGS sequence"/>
</dbReference>
<dbReference type="EMBL" id="QMRA01000010">
    <property type="protein sequence ID" value="RLE55178.1"/>
    <property type="molecule type" value="Genomic_DNA"/>
</dbReference>
<evidence type="ECO:0000313" key="3">
    <source>
        <dbReference type="Proteomes" id="UP000269499"/>
    </source>
</evidence>
<dbReference type="PANTHER" id="PTHR42924">
    <property type="entry name" value="EXONUCLEASE"/>
    <property type="match status" value="1"/>
</dbReference>
<dbReference type="SUPFAM" id="SSF89550">
    <property type="entry name" value="PHP domain-like"/>
    <property type="match status" value="1"/>
</dbReference>
<dbReference type="GO" id="GO:0035312">
    <property type="term" value="F:5'-3' DNA exonuclease activity"/>
    <property type="evidence" value="ECO:0007669"/>
    <property type="project" value="TreeGrafter"/>
</dbReference>
<comment type="caution">
    <text evidence="2">The sequence shown here is derived from an EMBL/GenBank/DDBJ whole genome shotgun (WGS) entry which is preliminary data.</text>
</comment>
<evidence type="ECO:0000259" key="1">
    <source>
        <dbReference type="SMART" id="SM00481"/>
    </source>
</evidence>
<feature type="domain" description="Polymerase/histidinol phosphatase N-terminal" evidence="1">
    <location>
        <begin position="9"/>
        <end position="82"/>
    </location>
</feature>
<dbReference type="Gene3D" id="3.20.20.140">
    <property type="entry name" value="Metal-dependent hydrolases"/>
    <property type="match status" value="1"/>
</dbReference>
<name>A0A497F7Z9_9CREN</name>
<proteinExistence type="predicted"/>
<protein>
    <recommendedName>
        <fullName evidence="1">Polymerase/histidinol phosphatase N-terminal domain-containing protein</fullName>
    </recommendedName>
</protein>